<organism evidence="1 2">
    <name type="scientific">Kickxella alabastrina</name>
    <dbReference type="NCBI Taxonomy" id="61397"/>
    <lineage>
        <taxon>Eukaryota</taxon>
        <taxon>Fungi</taxon>
        <taxon>Fungi incertae sedis</taxon>
        <taxon>Zoopagomycota</taxon>
        <taxon>Kickxellomycotina</taxon>
        <taxon>Kickxellomycetes</taxon>
        <taxon>Kickxellales</taxon>
        <taxon>Kickxellaceae</taxon>
        <taxon>Kickxella</taxon>
    </lineage>
</organism>
<evidence type="ECO:0000313" key="1">
    <source>
        <dbReference type="EMBL" id="KAJ1897258.1"/>
    </source>
</evidence>
<sequence>MMTKALFRLRTASPALFIARSTGNYSAAGLHTSARQQNGGHISPLKAFADSVRRQ</sequence>
<dbReference type="EMBL" id="JANBPG010000351">
    <property type="protein sequence ID" value="KAJ1897258.1"/>
    <property type="molecule type" value="Genomic_DNA"/>
</dbReference>
<protein>
    <submittedName>
        <fullName evidence="1">Uncharacterized protein</fullName>
    </submittedName>
</protein>
<proteinExistence type="predicted"/>
<gene>
    <name evidence="1" type="ORF">LPJ66_003482</name>
</gene>
<dbReference type="Proteomes" id="UP001150581">
    <property type="component" value="Unassembled WGS sequence"/>
</dbReference>
<feature type="non-terminal residue" evidence="1">
    <location>
        <position position="55"/>
    </location>
</feature>
<evidence type="ECO:0000313" key="2">
    <source>
        <dbReference type="Proteomes" id="UP001150581"/>
    </source>
</evidence>
<comment type="caution">
    <text evidence="1">The sequence shown here is derived from an EMBL/GenBank/DDBJ whole genome shotgun (WGS) entry which is preliminary data.</text>
</comment>
<name>A0ACC1IN37_9FUNG</name>
<keyword evidence="2" id="KW-1185">Reference proteome</keyword>
<reference evidence="1" key="1">
    <citation type="submission" date="2022-07" db="EMBL/GenBank/DDBJ databases">
        <title>Phylogenomic reconstructions and comparative analyses of Kickxellomycotina fungi.</title>
        <authorList>
            <person name="Reynolds N.K."/>
            <person name="Stajich J.E."/>
            <person name="Barry K."/>
            <person name="Grigoriev I.V."/>
            <person name="Crous P."/>
            <person name="Smith M.E."/>
        </authorList>
    </citation>
    <scope>NUCLEOTIDE SEQUENCE</scope>
    <source>
        <strain evidence="1">Benny 63K</strain>
    </source>
</reference>
<accession>A0ACC1IN37</accession>